<reference evidence="2" key="1">
    <citation type="submission" date="2014-02" db="EMBL/GenBank/DDBJ databases">
        <authorList>
            <person name="Genoscope - CEA"/>
        </authorList>
    </citation>
    <scope>NUCLEOTIDE SEQUENCE</scope>
    <source>
        <strain evidence="2">LS3</strain>
    </source>
</reference>
<name>A0A060SWE1_BLAAD</name>
<gene>
    <name evidence="2" type="ORF">GNLVRS02_ARAD1A03740g</name>
</gene>
<sequence length="736" mass="83154">MATPIRHSISSAPDSDSDSGTVNCVQCVEIKYTNPGQFKQDLQELVVHHNVEILDLIIVVPEARNAIDEITNIISELQLDGEGGLRVDGSYQFAMKCALHNLVSSLLLSALMTNLDARQLVRQDISPKLEVNINSDQALMIAKMVGLGNPRLQCGGPYSNCTDGGFTPVLTSLVSVDTKVPYYPQLVVKVGVGQSTLDILYDSLQLARAPGMLVSTVLTADVQIGTQYDEIRMLRFDIHHFDFSIENLIRILNGLPDSDDRETIQKCQSLRWAIFTKCKYLVGQLVLTRLWIDFVLSVYQPPDPESSPEESIQARRDSVRRMRHRVEERIARGKGTARSSIDDNNLESWLYLCVELQELGEMGTVMRQLEEATVYFGKKVDYFSDRQNISSETATQQVIELVFETHRTYYLHDPERLCQGFRIPVSSILSMHTEQEWINITLSDLQKLYTASEIYIRRLEGSITNMTVHKDGVKRQYRQQFLELARGDSNVPTFDELFGENDLIDTKTCVRFVSTANIISYLESQGVEVKQNASRLNAVSKLLDMFSEGNEIDFLLHSSTMEYFHAHRRTEVALNILSSLGQWWGEDPWASLQEFVCRQGNMNVRLPLKYFTNDGLVNLHRMHGLIACPSGRREDLVRTLAFRATSLNPDPQGGEEEEMEYLQWINDLMASVSPLQQLVACNRLQPRQVITLLQGVTDPELQRKITEAGDADPGLFVGVLLTSSDQEEFLTGLSLE</sequence>
<proteinExistence type="predicted"/>
<evidence type="ECO:0000256" key="1">
    <source>
        <dbReference type="SAM" id="MobiDB-lite"/>
    </source>
</evidence>
<dbReference type="PhylomeDB" id="A0A060SWE1"/>
<reference evidence="2" key="2">
    <citation type="submission" date="2014-06" db="EMBL/GenBank/DDBJ databases">
        <title>The complete genome of Blastobotrys (Arxula) adeninivorans LS3 - a yeast of biotechnological interest.</title>
        <authorList>
            <person name="Kunze G."/>
            <person name="Gaillardin C."/>
            <person name="Czernicka M."/>
            <person name="Durrens P."/>
            <person name="Martin T."/>
            <person name="Boer E."/>
            <person name="Gabaldon T."/>
            <person name="Cruz J."/>
            <person name="Talla E."/>
            <person name="Marck C."/>
            <person name="Goffeau A."/>
            <person name="Barbe V."/>
            <person name="Baret P."/>
            <person name="Baronian K."/>
            <person name="Beier S."/>
            <person name="Bleykasten C."/>
            <person name="Bode R."/>
            <person name="Casaregola S."/>
            <person name="Despons L."/>
            <person name="Fairhead C."/>
            <person name="Giersberg M."/>
            <person name="Gierski P."/>
            <person name="Hahnel U."/>
            <person name="Hartmann A."/>
            <person name="Jankowska D."/>
            <person name="Jubin C."/>
            <person name="Jung P."/>
            <person name="Lafontaine I."/>
            <person name="Leh-Louis V."/>
            <person name="Lemaire M."/>
            <person name="Marcet-Houben M."/>
            <person name="Mascher M."/>
            <person name="Morel G."/>
            <person name="Richard G.-F."/>
            <person name="Riechen J."/>
            <person name="Sacerdot C."/>
            <person name="Sarkar A."/>
            <person name="Savel G."/>
            <person name="Schacherer J."/>
            <person name="Sherman D."/>
            <person name="Straub M.-L."/>
            <person name="Stein N."/>
            <person name="Thierry A."/>
            <person name="Trautwein-Schult A."/>
            <person name="Westhof E."/>
            <person name="Worch S."/>
            <person name="Dujon B."/>
            <person name="Souciet J.-L."/>
            <person name="Wincker P."/>
            <person name="Scholz U."/>
            <person name="Neuveglise N."/>
        </authorList>
    </citation>
    <scope>NUCLEOTIDE SEQUENCE</scope>
    <source>
        <strain evidence="2">LS3</strain>
    </source>
</reference>
<evidence type="ECO:0000313" key="2">
    <source>
        <dbReference type="EMBL" id="CDP33190.1"/>
    </source>
</evidence>
<protein>
    <submittedName>
        <fullName evidence="2">ARAD1A03740p</fullName>
    </submittedName>
</protein>
<feature type="region of interest" description="Disordered" evidence="1">
    <location>
        <begin position="1"/>
        <end position="20"/>
    </location>
</feature>
<dbReference type="EMBL" id="HG937691">
    <property type="protein sequence ID" value="CDP33190.1"/>
    <property type="molecule type" value="Genomic_DNA"/>
</dbReference>
<organism evidence="2">
    <name type="scientific">Blastobotrys adeninivorans</name>
    <name type="common">Yeast</name>
    <name type="synonym">Arxula adeninivorans</name>
    <dbReference type="NCBI Taxonomy" id="409370"/>
    <lineage>
        <taxon>Eukaryota</taxon>
        <taxon>Fungi</taxon>
        <taxon>Dikarya</taxon>
        <taxon>Ascomycota</taxon>
        <taxon>Saccharomycotina</taxon>
        <taxon>Dipodascomycetes</taxon>
        <taxon>Dipodascales</taxon>
        <taxon>Trichomonascaceae</taxon>
        <taxon>Blastobotrys</taxon>
    </lineage>
</organism>
<dbReference type="AlphaFoldDB" id="A0A060SWE1"/>
<accession>A0A060SWE1</accession>